<dbReference type="EMBL" id="KL363196">
    <property type="protein sequence ID" value="KFD56074.1"/>
    <property type="molecule type" value="Genomic_DNA"/>
</dbReference>
<evidence type="ECO:0000256" key="1">
    <source>
        <dbReference type="SAM" id="MobiDB-lite"/>
    </source>
</evidence>
<evidence type="ECO:0000313" key="2">
    <source>
        <dbReference type="EMBL" id="KFD56074.1"/>
    </source>
</evidence>
<evidence type="ECO:0000313" key="4">
    <source>
        <dbReference type="Proteomes" id="UP000030764"/>
    </source>
</evidence>
<feature type="compositionally biased region" description="Basic and acidic residues" evidence="1">
    <location>
        <begin position="89"/>
        <end position="119"/>
    </location>
</feature>
<dbReference type="EMBL" id="KL367529">
    <property type="protein sequence ID" value="KFD66019.1"/>
    <property type="molecule type" value="Genomic_DNA"/>
</dbReference>
<keyword evidence="4" id="KW-1185">Reference proteome</keyword>
<dbReference type="AlphaFoldDB" id="A0A085N973"/>
<feature type="region of interest" description="Disordered" evidence="1">
    <location>
        <begin position="86"/>
        <end position="119"/>
    </location>
</feature>
<dbReference type="Proteomes" id="UP000030764">
    <property type="component" value="Unassembled WGS sequence"/>
</dbReference>
<protein>
    <submittedName>
        <fullName evidence="3">Uncharacterized protein</fullName>
    </submittedName>
</protein>
<proteinExistence type="predicted"/>
<accession>A0A085N973</accession>
<dbReference type="Proteomes" id="UP000030758">
    <property type="component" value="Unassembled WGS sequence"/>
</dbReference>
<sequence>MESAEHKSNVERATMRMLEKCATSQSSIVSSTGDLIDLSPPDELMSQVHLPKCDTEQELTEKPKVSLKEEGDVCLLPVMRTEEGMDNVNAEHESHVLETYPKLDEYESYEEESKSTIRS</sequence>
<organism evidence="3">
    <name type="scientific">Trichuris suis</name>
    <name type="common">pig whipworm</name>
    <dbReference type="NCBI Taxonomy" id="68888"/>
    <lineage>
        <taxon>Eukaryota</taxon>
        <taxon>Metazoa</taxon>
        <taxon>Ecdysozoa</taxon>
        <taxon>Nematoda</taxon>
        <taxon>Enoplea</taxon>
        <taxon>Dorylaimia</taxon>
        <taxon>Trichinellida</taxon>
        <taxon>Trichuridae</taxon>
        <taxon>Trichuris</taxon>
    </lineage>
</organism>
<reference evidence="3 4" key="1">
    <citation type="journal article" date="2014" name="Nat. Genet.">
        <title>Genome and transcriptome of the porcine whipworm Trichuris suis.</title>
        <authorList>
            <person name="Jex A.R."/>
            <person name="Nejsum P."/>
            <person name="Schwarz E.M."/>
            <person name="Hu L."/>
            <person name="Young N.D."/>
            <person name="Hall R.S."/>
            <person name="Korhonen P.K."/>
            <person name="Liao S."/>
            <person name="Thamsborg S."/>
            <person name="Xia J."/>
            <person name="Xu P."/>
            <person name="Wang S."/>
            <person name="Scheerlinck J.P."/>
            <person name="Hofmann A."/>
            <person name="Sternberg P.W."/>
            <person name="Wang J."/>
            <person name="Gasser R.B."/>
        </authorList>
    </citation>
    <scope>NUCLEOTIDE SEQUENCE [LARGE SCALE GENOMIC DNA]</scope>
    <source>
        <strain evidence="3">DCEP-RM93F</strain>
        <strain evidence="2">DCEP-RM93M</strain>
    </source>
</reference>
<evidence type="ECO:0000313" key="3">
    <source>
        <dbReference type="EMBL" id="KFD66019.1"/>
    </source>
</evidence>
<gene>
    <name evidence="2" type="ORF">M513_03198</name>
    <name evidence="3" type="ORF">M514_03198</name>
</gene>
<name>A0A085N973_9BILA</name>